<protein>
    <submittedName>
        <fullName evidence="3">LEA domain-containing protein</fullName>
    </submittedName>
</protein>
<evidence type="ECO:0000313" key="5">
    <source>
        <dbReference type="Proteomes" id="UP000001744"/>
    </source>
</evidence>
<dbReference type="JaponicusDB" id="SJAG_00680">
    <property type="gene designation" value="les1"/>
</dbReference>
<gene>
    <name evidence="4" type="primary">les1</name>
    <name evidence="3" type="ORF">SJAG_00680</name>
</gene>
<organism evidence="3 5">
    <name type="scientific">Schizosaccharomyces japonicus (strain yFS275 / FY16936)</name>
    <name type="common">Fission yeast</name>
    <dbReference type="NCBI Taxonomy" id="402676"/>
    <lineage>
        <taxon>Eukaryota</taxon>
        <taxon>Fungi</taxon>
        <taxon>Dikarya</taxon>
        <taxon>Ascomycota</taxon>
        <taxon>Taphrinomycotina</taxon>
        <taxon>Schizosaccharomycetes</taxon>
        <taxon>Schizosaccharomycetales</taxon>
        <taxon>Schizosaccharomycetaceae</taxon>
        <taxon>Schizosaccharomyces</taxon>
    </lineage>
</organism>
<evidence type="ECO:0000256" key="1">
    <source>
        <dbReference type="SAM" id="MobiDB-lite"/>
    </source>
</evidence>
<feature type="compositionally biased region" description="Basic and acidic residues" evidence="1">
    <location>
        <begin position="93"/>
        <end position="109"/>
    </location>
</feature>
<feature type="region of interest" description="Disordered" evidence="1">
    <location>
        <begin position="91"/>
        <end position="110"/>
    </location>
</feature>
<evidence type="ECO:0000256" key="2">
    <source>
        <dbReference type="SAM" id="SignalP"/>
    </source>
</evidence>
<dbReference type="OMA" id="AKLFYMD"/>
<dbReference type="VEuPathDB" id="FungiDB:SJAG_00680"/>
<feature type="signal peptide" evidence="2">
    <location>
        <begin position="1"/>
        <end position="21"/>
    </location>
</feature>
<dbReference type="AlphaFoldDB" id="B6JWA6"/>
<sequence length="423" mass="48910">MQLKTPLLLLFSFSQLLVSRAEEKTLTADPIVTITNTKVVSIQTVVVTELPELSHVSDSWPQKKIDKFLEKNIVEPVEDLRQNLKRRTQKYWSKKEKDGRSEEELREQADEREEELERLYSSWSKSELVNWLIQHNYKIPEPGTYEQLLQTVMHASRTLVATGPESYNEWSTIGLTDLLHRRGVRIPKGATHRELVELAKRYVPPNDAEPDEAKPVSVKKVEKEKEEDVDSKPYVDCLFYHWYDGRLLAFLRSRGQATSALMPREKLLEAVYETRFDPRAPIASNVLDGWSTADIAQWLSKYAPSLIQPGENIKADRNIALNVAKMYYSTVLDEHDYQTLVVLNDTLLSHAGLSTIDSWSDDELLEELEAFGELVPIPFDKANAYKRLLPHWRFFMYGPSVKDHMKYWAKKLTKIIRDSSVFA</sequence>
<name>B6JWA6_SCHJY</name>
<feature type="chain" id="PRO_5002847248" evidence="2">
    <location>
        <begin position="22"/>
        <end position="423"/>
    </location>
</feature>
<keyword evidence="2" id="KW-0732">Signal</keyword>
<keyword evidence="5" id="KW-1185">Reference proteome</keyword>
<proteinExistence type="predicted"/>
<dbReference type="GeneID" id="7050716"/>
<dbReference type="OrthoDB" id="2527403at2759"/>
<evidence type="ECO:0000313" key="3">
    <source>
        <dbReference type="EMBL" id="EEB05657.1"/>
    </source>
</evidence>
<dbReference type="STRING" id="402676.B6JWA6"/>
<accession>B6JWA6</accession>
<dbReference type="EMBL" id="KE651166">
    <property type="protein sequence ID" value="EEB05657.1"/>
    <property type="molecule type" value="Genomic_DNA"/>
</dbReference>
<dbReference type="HOGENOM" id="CLU_636407_0_0_1"/>
<dbReference type="Proteomes" id="UP000001744">
    <property type="component" value="Unassembled WGS sequence"/>
</dbReference>
<dbReference type="RefSeq" id="XP_002171950.1">
    <property type="nucleotide sequence ID" value="XM_002171914.1"/>
</dbReference>
<evidence type="ECO:0000313" key="4">
    <source>
        <dbReference type="JaponicusDB" id="SJAG_00680"/>
    </source>
</evidence>
<reference evidence="3 5" key="1">
    <citation type="journal article" date="2011" name="Science">
        <title>Comparative functional genomics of the fission yeasts.</title>
        <authorList>
            <person name="Rhind N."/>
            <person name="Chen Z."/>
            <person name="Yassour M."/>
            <person name="Thompson D.A."/>
            <person name="Haas B.J."/>
            <person name="Habib N."/>
            <person name="Wapinski I."/>
            <person name="Roy S."/>
            <person name="Lin M.F."/>
            <person name="Heiman D.I."/>
            <person name="Young S.K."/>
            <person name="Furuya K."/>
            <person name="Guo Y."/>
            <person name="Pidoux A."/>
            <person name="Chen H.M."/>
            <person name="Robbertse B."/>
            <person name="Goldberg J.M."/>
            <person name="Aoki K."/>
            <person name="Bayne E.H."/>
            <person name="Berlin A.M."/>
            <person name="Desjardins C.A."/>
            <person name="Dobbs E."/>
            <person name="Dukaj L."/>
            <person name="Fan L."/>
            <person name="FitzGerald M.G."/>
            <person name="French C."/>
            <person name="Gujja S."/>
            <person name="Hansen K."/>
            <person name="Keifenheim D."/>
            <person name="Levin J.Z."/>
            <person name="Mosher R.A."/>
            <person name="Mueller C.A."/>
            <person name="Pfiffner J."/>
            <person name="Priest M."/>
            <person name="Russ C."/>
            <person name="Smialowska A."/>
            <person name="Swoboda P."/>
            <person name="Sykes S.M."/>
            <person name="Vaughn M."/>
            <person name="Vengrova S."/>
            <person name="Yoder R."/>
            <person name="Zeng Q."/>
            <person name="Allshire R."/>
            <person name="Baulcombe D."/>
            <person name="Birren B.W."/>
            <person name="Brown W."/>
            <person name="Ekwall K."/>
            <person name="Kellis M."/>
            <person name="Leatherwood J."/>
            <person name="Levin H."/>
            <person name="Margalit H."/>
            <person name="Martienssen R."/>
            <person name="Nieduszynski C.A."/>
            <person name="Spatafora J.W."/>
            <person name="Friedman N."/>
            <person name="Dalgaard J.Z."/>
            <person name="Baumann P."/>
            <person name="Niki H."/>
            <person name="Regev A."/>
            <person name="Nusbaum C."/>
        </authorList>
    </citation>
    <scope>NUCLEOTIDE SEQUENCE [LARGE SCALE GENOMIC DNA]</scope>
    <source>
        <strain evidence="5">yFS275 / FY16936</strain>
    </source>
</reference>